<name>V4VCD6_CITCL</name>
<proteinExistence type="predicted"/>
<protein>
    <recommendedName>
        <fullName evidence="1">Retrovirus-related Pol polyprotein from transposon TNT 1-94-like beta-barrel domain-containing protein</fullName>
    </recommendedName>
</protein>
<evidence type="ECO:0000259" key="1">
    <source>
        <dbReference type="Pfam" id="PF22936"/>
    </source>
</evidence>
<reference evidence="2 3" key="1">
    <citation type="submission" date="2013-10" db="EMBL/GenBank/DDBJ databases">
        <authorList>
            <consortium name="International Citrus Genome Consortium"/>
            <person name="Jenkins J."/>
            <person name="Schmutz J."/>
            <person name="Prochnik S."/>
            <person name="Rokhsar D."/>
            <person name="Gmitter F."/>
            <person name="Ollitrault P."/>
            <person name="Machado M."/>
            <person name="Talon M."/>
            <person name="Wincker P."/>
            <person name="Jaillon O."/>
            <person name="Morgante M."/>
        </authorList>
    </citation>
    <scope>NUCLEOTIDE SEQUENCE</scope>
    <source>
        <strain evidence="3">cv. Clemenules</strain>
    </source>
</reference>
<evidence type="ECO:0000313" key="2">
    <source>
        <dbReference type="EMBL" id="ESR50019.1"/>
    </source>
</evidence>
<dbReference type="Pfam" id="PF22936">
    <property type="entry name" value="Pol_BBD"/>
    <property type="match status" value="1"/>
</dbReference>
<keyword evidence="3" id="KW-1185">Reference proteome</keyword>
<dbReference type="PROSITE" id="PS51257">
    <property type="entry name" value="PROKAR_LIPOPROTEIN"/>
    <property type="match status" value="1"/>
</dbReference>
<dbReference type="AlphaFoldDB" id="V4VCD6"/>
<dbReference type="KEGG" id="cic:CICLE_v10033756mg"/>
<feature type="domain" description="Retrovirus-related Pol polyprotein from transposon TNT 1-94-like beta-barrel" evidence="1">
    <location>
        <begin position="42"/>
        <end position="79"/>
    </location>
</feature>
<accession>V4VCD6</accession>
<evidence type="ECO:0000313" key="3">
    <source>
        <dbReference type="Proteomes" id="UP000030687"/>
    </source>
</evidence>
<dbReference type="EMBL" id="KI536726">
    <property type="protein sequence ID" value="ESR50019.1"/>
    <property type="molecule type" value="Genomic_DNA"/>
</dbReference>
<dbReference type="Gramene" id="ESR50019">
    <property type="protein sequence ID" value="ESR50019"/>
    <property type="gene ID" value="CICLE_v10033756mg"/>
</dbReference>
<dbReference type="InParanoid" id="V4VCD6"/>
<dbReference type="InterPro" id="IPR054722">
    <property type="entry name" value="PolX-like_BBD"/>
</dbReference>
<gene>
    <name evidence="2" type="ORF">CICLE_v10033756mg</name>
</gene>
<sequence length="88" mass="9611">MKHLYKMLQSQSVGNSSSSCSLAQSSNFFTTTFTCINPNTSWILHSGATDHMTGSSQLFSSYSPCAGNKKVKIAYGSFAIAKCFYFPM</sequence>
<organism evidence="2 3">
    <name type="scientific">Citrus clementina</name>
    <name type="common">Clementine</name>
    <name type="synonym">Citrus deliciosa x Citrus sinensis</name>
    <dbReference type="NCBI Taxonomy" id="85681"/>
    <lineage>
        <taxon>Eukaryota</taxon>
        <taxon>Viridiplantae</taxon>
        <taxon>Streptophyta</taxon>
        <taxon>Embryophyta</taxon>
        <taxon>Tracheophyta</taxon>
        <taxon>Spermatophyta</taxon>
        <taxon>Magnoliopsida</taxon>
        <taxon>eudicotyledons</taxon>
        <taxon>Gunneridae</taxon>
        <taxon>Pentapetalae</taxon>
        <taxon>rosids</taxon>
        <taxon>malvids</taxon>
        <taxon>Sapindales</taxon>
        <taxon>Rutaceae</taxon>
        <taxon>Aurantioideae</taxon>
        <taxon>Citrus</taxon>
    </lineage>
</organism>
<dbReference type="Proteomes" id="UP000030687">
    <property type="component" value="Unassembled WGS sequence"/>
</dbReference>